<protein>
    <recommendedName>
        <fullName evidence="3">Cytotoxic translational repressor of toxin-antitoxin stability system</fullName>
    </recommendedName>
</protein>
<dbReference type="RefSeq" id="WP_227837480.1">
    <property type="nucleotide sequence ID" value="NZ_WEGI01000004.1"/>
</dbReference>
<evidence type="ECO:0000313" key="2">
    <source>
        <dbReference type="Proteomes" id="UP000431401"/>
    </source>
</evidence>
<reference evidence="1 2" key="1">
    <citation type="submission" date="2019-10" db="EMBL/GenBank/DDBJ databases">
        <title>Nocardia macrotermitis sp. nov. and Nocardia aurantia sp. nov., isolated from the gut of fungus growing-termite Macrotermes natalensis.</title>
        <authorList>
            <person name="Benndorf R."/>
            <person name="Schwitalla J."/>
            <person name="Martin K."/>
            <person name="De Beer W."/>
            <person name="Kaster A.-K."/>
            <person name="Vollmers J."/>
            <person name="Poulsen M."/>
            <person name="Beemelmanns C."/>
        </authorList>
    </citation>
    <scope>NUCLEOTIDE SEQUENCE [LARGE SCALE GENOMIC DNA]</scope>
    <source>
        <strain evidence="1 2">RB56</strain>
    </source>
</reference>
<gene>
    <name evidence="1" type="ORF">NRB56_22300</name>
</gene>
<proteinExistence type="predicted"/>
<comment type="caution">
    <text evidence="1">The sequence shown here is derived from an EMBL/GenBank/DDBJ whole genome shotgun (WGS) entry which is preliminary data.</text>
</comment>
<dbReference type="AlphaFoldDB" id="A0A7K0DLV9"/>
<organism evidence="1 2">
    <name type="scientific">Nocardia aurantia</name>
    <dbReference type="NCBI Taxonomy" id="2585199"/>
    <lineage>
        <taxon>Bacteria</taxon>
        <taxon>Bacillati</taxon>
        <taxon>Actinomycetota</taxon>
        <taxon>Actinomycetes</taxon>
        <taxon>Mycobacteriales</taxon>
        <taxon>Nocardiaceae</taxon>
        <taxon>Nocardia</taxon>
    </lineage>
</organism>
<sequence length="145" mass="16537">MTAYPPGTKKAHDIFCRNDEWTLVRNSRGGVVGHHITWELPLPDGRILRTRISRPADNTDYGARMWCQILKDQLEVSEDQFWACVNDRTRPTRSTGGVAIPDKEPIPFGVVEKLIRLVGLTADEIESMTKAQAVNRLDQYWAEMQ</sequence>
<name>A0A7K0DLV9_9NOCA</name>
<evidence type="ECO:0008006" key="3">
    <source>
        <dbReference type="Google" id="ProtNLM"/>
    </source>
</evidence>
<keyword evidence="2" id="KW-1185">Reference proteome</keyword>
<dbReference type="EMBL" id="WEGI01000004">
    <property type="protein sequence ID" value="MQY26659.1"/>
    <property type="molecule type" value="Genomic_DNA"/>
</dbReference>
<dbReference type="Proteomes" id="UP000431401">
    <property type="component" value="Unassembled WGS sequence"/>
</dbReference>
<accession>A0A7K0DLV9</accession>
<evidence type="ECO:0000313" key="1">
    <source>
        <dbReference type="EMBL" id="MQY26659.1"/>
    </source>
</evidence>